<feature type="transmembrane region" description="Helical" evidence="3">
    <location>
        <begin position="649"/>
        <end position="674"/>
    </location>
</feature>
<gene>
    <name evidence="4" type="ORF">BJP34_18235</name>
</gene>
<dbReference type="PANTHER" id="PTHR12697">
    <property type="entry name" value="PBS LYASE HEAT-LIKE PROTEIN"/>
    <property type="match status" value="1"/>
</dbReference>
<keyword evidence="1" id="KW-0042">Antenna complex</keyword>
<dbReference type="Proteomes" id="UP000177870">
    <property type="component" value="Chromosome"/>
</dbReference>
<dbReference type="Gene3D" id="1.25.10.10">
    <property type="entry name" value="Leucine-rich Repeat Variant"/>
    <property type="match status" value="4"/>
</dbReference>
<keyword evidence="2" id="KW-0605">Phycobilisome</keyword>
<dbReference type="InterPro" id="IPR004155">
    <property type="entry name" value="PBS_lyase_HEAT"/>
</dbReference>
<feature type="transmembrane region" description="Helical" evidence="3">
    <location>
        <begin position="686"/>
        <end position="704"/>
    </location>
</feature>
<dbReference type="GO" id="GO:0030089">
    <property type="term" value="C:phycobilisome"/>
    <property type="evidence" value="ECO:0007669"/>
    <property type="project" value="UniProtKB-KW"/>
</dbReference>
<dbReference type="STRING" id="1458985.BJP34_18235"/>
<protein>
    <recommendedName>
        <fullName evidence="6">PBS lyase</fullName>
    </recommendedName>
</protein>
<evidence type="ECO:0008006" key="6">
    <source>
        <dbReference type="Google" id="ProtNLM"/>
    </source>
</evidence>
<dbReference type="Gene3D" id="3.40.50.300">
    <property type="entry name" value="P-loop containing nucleotide triphosphate hydrolases"/>
    <property type="match status" value="1"/>
</dbReference>
<dbReference type="KEGG" id="mpro:BJP34_18235"/>
<keyword evidence="3" id="KW-0812">Transmembrane</keyword>
<dbReference type="GO" id="GO:0016491">
    <property type="term" value="F:oxidoreductase activity"/>
    <property type="evidence" value="ECO:0007669"/>
    <property type="project" value="TreeGrafter"/>
</dbReference>
<dbReference type="EMBL" id="CP017599">
    <property type="protein sequence ID" value="AOX01123.1"/>
    <property type="molecule type" value="Genomic_DNA"/>
</dbReference>
<dbReference type="Pfam" id="PF13646">
    <property type="entry name" value="HEAT_2"/>
    <property type="match status" value="3"/>
</dbReference>
<evidence type="ECO:0000256" key="1">
    <source>
        <dbReference type="ARBA" id="ARBA00022549"/>
    </source>
</evidence>
<sequence length="1283" mass="142530">MLALLVAVLLIVNGSHAILIIKEIYTEETKPETELWQLKGIVAALDDPDPEVWVKAFDKLSRYDLEQLKPPLEIPKDRIEQIVGCLGYENQTKSVQSKVRASAAQALGEMGAAATQYAPQIGQLLTDSDSDVRAKAASALGNMGAAASEYIPQIAKLLTDSDSDVHVSATYALGKMGAAATQYAPQIVERLTDSDLSARLSAASALGQMGATNKDIAPQILPLLTHSDSYVSDSAAYALGQMGAAASKYVPQILPLLTNSDRNVRYSAVLALREMGAAASEYAPQIVERLTDSHNSLLDTTVAEVLGEMGTAASEYATQIAKLLTHSDRDVRYSAAETLGVMGAAASEYAPQILPLLTDSDNQIPDRATYALGEMGAAASKYAPQILPLLTHSDDNVRANAAYVLARMGVAPSEIAPQILQLLTESDWTVRANAARALGQMGAAVFEYAPQIAKLLTDLDSDVRASAAKALGQMGAATSEYAPQIAKLLTDPDRNVPNTAAKALEQMGPLKLKDLLSVLNQVYWYQREAPSLRFLAYFLSGGEKDSLRLIHWLGSPEKYPHENEDHAINHQEGVKVLELFEQIWEPSKSLSKLRKDLERQIAVVVNQVSWEQTDMELLKKHYKNLKSINSQVAAVAVKAKIVALERQHWFLIGFKVWLIHVSGWLLLIIIYPRSSQVQALIWDRKFRTIVGLGYISIALIWIPWLRYRLLAPFREVLVADASLDSFDPQAYFPDSHVKITRATHTQPIQTAIGQLQSPVVLVGESGLGKSMFLRNLVKTSGRLAVYLPASQCAGGVVEAIQAKLPIAAHDPQFLQSLINYNTLDICIDGLNEVSPDTRATINTFVEHHVQGHIILTTQPLEWTPPATAKTYVLQPLKRQQIAEFLTSRQGILPEDVPVSGVAYEQACDDYLASQLHQTQSKQELAAVRRFLSNPMDLTLVAQLLAQGKDPDLLNLQQQQYEIMAEDYQQIHLCPFPLAEFAETVYQMRLHDQITIPEEGCLDELHCMERYKMVLTRQQKDGFGRTYREWKFRHDKIQEYFIVQTFLKTENRERQHEHLSDPRFRGVYLLLATLLEVEQAWVLREVLIQSAAETKDHVVSDQFIQRFNSRQELTQTTNNYGVLALYQKHYQDLIEIARLQASRLITVENKAMSDSTSDSNHSNYQSKYDQRNCNNSFSNFVDATQSEFKQEIATQTQHNYAPEKNQTLSEAAAEIQGLLKQLEQSNPNATDLEKTAFVNIAIPASTKKRLLSALESGGKEALRELLDNPYVNVGMAIVEGWQNP</sequence>
<reference evidence="5" key="1">
    <citation type="submission" date="2016-10" db="EMBL/GenBank/DDBJ databases">
        <title>Comparative genomics uncovers the prolific and rare metabolic potential of the cyanobacterial genus Moorea.</title>
        <authorList>
            <person name="Leao T."/>
            <person name="Castelao G."/>
            <person name="Korobeynikov A."/>
            <person name="Monroe E.A."/>
            <person name="Podell S."/>
            <person name="Glukhov E."/>
            <person name="Allen E."/>
            <person name="Gerwick W.H."/>
            <person name="Gerwick L."/>
        </authorList>
    </citation>
    <scope>NUCLEOTIDE SEQUENCE [LARGE SCALE GENOMIC DNA]</scope>
    <source>
        <strain evidence="5">PAL-8-15-08-1</strain>
    </source>
</reference>
<evidence type="ECO:0000256" key="3">
    <source>
        <dbReference type="SAM" id="Phobius"/>
    </source>
</evidence>
<dbReference type="SUPFAM" id="SSF48371">
    <property type="entry name" value="ARM repeat"/>
    <property type="match status" value="1"/>
</dbReference>
<proteinExistence type="predicted"/>
<name>A0A1D8TU98_9CYAN</name>
<dbReference type="InterPro" id="IPR027417">
    <property type="entry name" value="P-loop_NTPase"/>
</dbReference>
<accession>A0A1D8TU98</accession>
<organism evidence="4 5">
    <name type="scientific">Moorena producens PAL-8-15-08-1</name>
    <dbReference type="NCBI Taxonomy" id="1458985"/>
    <lineage>
        <taxon>Bacteria</taxon>
        <taxon>Bacillati</taxon>
        <taxon>Cyanobacteriota</taxon>
        <taxon>Cyanophyceae</taxon>
        <taxon>Coleofasciculales</taxon>
        <taxon>Coleofasciculaceae</taxon>
        <taxon>Moorena</taxon>
    </lineage>
</organism>
<dbReference type="SUPFAM" id="SSF52540">
    <property type="entry name" value="P-loop containing nucleoside triphosphate hydrolases"/>
    <property type="match status" value="1"/>
</dbReference>
<evidence type="ECO:0000256" key="2">
    <source>
        <dbReference type="ARBA" id="ARBA00022738"/>
    </source>
</evidence>
<dbReference type="SMART" id="SM00567">
    <property type="entry name" value="EZ_HEAT"/>
    <property type="match status" value="9"/>
</dbReference>
<dbReference type="InterPro" id="IPR011989">
    <property type="entry name" value="ARM-like"/>
</dbReference>
<evidence type="ECO:0000313" key="5">
    <source>
        <dbReference type="Proteomes" id="UP000177870"/>
    </source>
</evidence>
<dbReference type="InterPro" id="IPR016024">
    <property type="entry name" value="ARM-type_fold"/>
</dbReference>
<dbReference type="PANTHER" id="PTHR12697:SF5">
    <property type="entry name" value="DEOXYHYPUSINE HYDROXYLASE"/>
    <property type="match status" value="1"/>
</dbReference>
<keyword evidence="3" id="KW-0472">Membrane</keyword>
<keyword evidence="3" id="KW-1133">Transmembrane helix</keyword>
<evidence type="ECO:0000313" key="4">
    <source>
        <dbReference type="EMBL" id="AOX01123.1"/>
    </source>
</evidence>